<dbReference type="Gene3D" id="2.30.30.140">
    <property type="match status" value="1"/>
</dbReference>
<organism evidence="2 3">
    <name type="scientific">Candidatus Allocopromorpha excrementavium</name>
    <dbReference type="NCBI Taxonomy" id="2840741"/>
    <lineage>
        <taxon>Bacteria</taxon>
        <taxon>Bacillati</taxon>
        <taxon>Bacillota</taxon>
        <taxon>Clostridia</taxon>
        <taxon>Eubacteriales</taxon>
        <taxon>Eubacteriaceae</taxon>
        <taxon>Eubacteriaceae incertae sedis</taxon>
        <taxon>Candidatus Allocopromorpha</taxon>
    </lineage>
</organism>
<reference evidence="2" key="2">
    <citation type="journal article" date="2021" name="PeerJ">
        <title>Extensive microbial diversity within the chicken gut microbiome revealed by metagenomics and culture.</title>
        <authorList>
            <person name="Gilroy R."/>
            <person name="Ravi A."/>
            <person name="Getino M."/>
            <person name="Pursley I."/>
            <person name="Horton D.L."/>
            <person name="Alikhan N.F."/>
            <person name="Baker D."/>
            <person name="Gharbi K."/>
            <person name="Hall N."/>
            <person name="Watson M."/>
            <person name="Adriaenssens E.M."/>
            <person name="Foster-Nyarko E."/>
            <person name="Jarju S."/>
            <person name="Secka A."/>
            <person name="Antonio M."/>
            <person name="Oren A."/>
            <person name="Chaudhuri R.R."/>
            <person name="La Ragione R."/>
            <person name="Hildebrand F."/>
            <person name="Pallen M.J."/>
        </authorList>
    </citation>
    <scope>NUCLEOTIDE SEQUENCE</scope>
    <source>
        <strain evidence="2">CHK176-22527</strain>
    </source>
</reference>
<name>A0A9D1HCD1_9FIRM</name>
<evidence type="ECO:0000256" key="1">
    <source>
        <dbReference type="ARBA" id="ARBA00006018"/>
    </source>
</evidence>
<reference evidence="2" key="1">
    <citation type="submission" date="2020-10" db="EMBL/GenBank/DDBJ databases">
        <authorList>
            <person name="Gilroy R."/>
        </authorList>
    </citation>
    <scope>NUCLEOTIDE SEQUENCE</scope>
    <source>
        <strain evidence="2">CHK176-22527</strain>
    </source>
</reference>
<comment type="similarity">
    <text evidence="1">Belongs to the HupF/HypC family.</text>
</comment>
<sequence>MCLAMPMKIKTIEGNTAVCEAGGLTQSIRTDFIENASPGDYVMVHAGFAIEKMSEAEAEENLGFLEEIKNAL</sequence>
<dbReference type="EMBL" id="DVLX01000046">
    <property type="protein sequence ID" value="HIT99431.1"/>
    <property type="molecule type" value="Genomic_DNA"/>
</dbReference>
<dbReference type="GO" id="GO:0005506">
    <property type="term" value="F:iron ion binding"/>
    <property type="evidence" value="ECO:0007669"/>
    <property type="project" value="TreeGrafter"/>
</dbReference>
<dbReference type="NCBIfam" id="TIGR00074">
    <property type="entry name" value="hypC_hupF"/>
    <property type="match status" value="1"/>
</dbReference>
<dbReference type="PANTHER" id="PTHR35177:SF2">
    <property type="entry name" value="HYDROGENASE MATURATION FACTOR HYBG"/>
    <property type="match status" value="1"/>
</dbReference>
<evidence type="ECO:0000313" key="2">
    <source>
        <dbReference type="EMBL" id="HIT99431.1"/>
    </source>
</evidence>
<protein>
    <submittedName>
        <fullName evidence="2">HypC/HybG/HupF family hydrogenase formation chaperone</fullName>
    </submittedName>
</protein>
<dbReference type="Pfam" id="PF01455">
    <property type="entry name" value="HupF_HypC"/>
    <property type="match status" value="1"/>
</dbReference>
<dbReference type="GO" id="GO:1902670">
    <property type="term" value="F:carbon dioxide binding"/>
    <property type="evidence" value="ECO:0007669"/>
    <property type="project" value="TreeGrafter"/>
</dbReference>
<comment type="caution">
    <text evidence="2">The sequence shown here is derived from an EMBL/GenBank/DDBJ whole genome shotgun (WGS) entry which is preliminary data.</text>
</comment>
<dbReference type="PANTHER" id="PTHR35177">
    <property type="entry name" value="HYDROGENASE MATURATION FACTOR HYBG"/>
    <property type="match status" value="1"/>
</dbReference>
<dbReference type="Proteomes" id="UP000824159">
    <property type="component" value="Unassembled WGS sequence"/>
</dbReference>
<evidence type="ECO:0000313" key="3">
    <source>
        <dbReference type="Proteomes" id="UP000824159"/>
    </source>
</evidence>
<dbReference type="InterPro" id="IPR001109">
    <property type="entry name" value="Hydrogenase_HupF/HypC"/>
</dbReference>
<dbReference type="PRINTS" id="PR00445">
    <property type="entry name" value="HUPFHYPC"/>
</dbReference>
<accession>A0A9D1HCD1</accession>
<dbReference type="GO" id="GO:0051604">
    <property type="term" value="P:protein maturation"/>
    <property type="evidence" value="ECO:0007669"/>
    <property type="project" value="TreeGrafter"/>
</dbReference>
<proteinExistence type="inferred from homology"/>
<dbReference type="AlphaFoldDB" id="A0A9D1HCD1"/>
<dbReference type="SUPFAM" id="SSF159127">
    <property type="entry name" value="HupF/HypC-like"/>
    <property type="match status" value="1"/>
</dbReference>
<gene>
    <name evidence="2" type="ORF">IAD12_04165</name>
</gene>